<reference evidence="1 2" key="1">
    <citation type="journal article" date="2021" name="Front. Genet.">
        <title>Chromosome-Level Genome Assembly Reveals Significant Gene Expansion in the Toll and IMD Signaling Pathways of Dendrolimus kikuchii.</title>
        <authorList>
            <person name="Zhou J."/>
            <person name="Wu P."/>
            <person name="Xiong Z."/>
            <person name="Liu N."/>
            <person name="Zhao N."/>
            <person name="Ji M."/>
            <person name="Qiu Y."/>
            <person name="Yang B."/>
        </authorList>
    </citation>
    <scope>NUCLEOTIDE SEQUENCE [LARGE SCALE GENOMIC DNA]</scope>
    <source>
        <strain evidence="1">Ann1</strain>
    </source>
</reference>
<protein>
    <submittedName>
        <fullName evidence="1">Uncharacterized protein</fullName>
    </submittedName>
</protein>
<keyword evidence="2" id="KW-1185">Reference proteome</keyword>
<sequence>MLASGKTTFRPKNSNKRTLTASAKKMYRSNDTMFNTTAYNYRTPTNDHYDSDSDGESDSRPILESEEEPPPQDNIVYIKSGAATSQRYYDAVITFRCRSGDAQLRQAFYKKIASVYRKQGRKRRLALLLLQLHQTLLT</sequence>
<comment type="caution">
    <text evidence="1">The sequence shown here is derived from an EMBL/GenBank/DDBJ whole genome shotgun (WGS) entry which is preliminary data.</text>
</comment>
<proteinExistence type="predicted"/>
<dbReference type="Proteomes" id="UP000824533">
    <property type="component" value="Linkage Group LG01"/>
</dbReference>
<gene>
    <name evidence="1" type="ORF">K1T71_000518</name>
</gene>
<organism evidence="1 2">
    <name type="scientific">Dendrolimus kikuchii</name>
    <dbReference type="NCBI Taxonomy" id="765133"/>
    <lineage>
        <taxon>Eukaryota</taxon>
        <taxon>Metazoa</taxon>
        <taxon>Ecdysozoa</taxon>
        <taxon>Arthropoda</taxon>
        <taxon>Hexapoda</taxon>
        <taxon>Insecta</taxon>
        <taxon>Pterygota</taxon>
        <taxon>Neoptera</taxon>
        <taxon>Endopterygota</taxon>
        <taxon>Lepidoptera</taxon>
        <taxon>Glossata</taxon>
        <taxon>Ditrysia</taxon>
        <taxon>Bombycoidea</taxon>
        <taxon>Lasiocampidae</taxon>
        <taxon>Dendrolimus</taxon>
    </lineage>
</organism>
<evidence type="ECO:0000313" key="2">
    <source>
        <dbReference type="Proteomes" id="UP000824533"/>
    </source>
</evidence>
<dbReference type="EMBL" id="CM034387">
    <property type="protein sequence ID" value="KAJ0184095.1"/>
    <property type="molecule type" value="Genomic_DNA"/>
</dbReference>
<name>A0ACC1DJL6_9NEOP</name>
<evidence type="ECO:0000313" key="1">
    <source>
        <dbReference type="EMBL" id="KAJ0184095.1"/>
    </source>
</evidence>
<accession>A0ACC1DJL6</accession>